<evidence type="ECO:0000313" key="7">
    <source>
        <dbReference type="EMBL" id="GAA4030171.1"/>
    </source>
</evidence>
<dbReference type="InterPro" id="IPR007627">
    <property type="entry name" value="RNA_pol_sigma70_r2"/>
</dbReference>
<evidence type="ECO:0000256" key="3">
    <source>
        <dbReference type="ARBA" id="ARBA00023082"/>
    </source>
</evidence>
<dbReference type="RefSeq" id="WP_290874726.1">
    <property type="nucleotide sequence ID" value="NZ_BAABCR010000014.1"/>
</dbReference>
<evidence type="ECO:0000256" key="1">
    <source>
        <dbReference type="ARBA" id="ARBA00010641"/>
    </source>
</evidence>
<keyword evidence="3" id="KW-0731">Sigma factor</keyword>
<dbReference type="NCBIfam" id="TIGR02937">
    <property type="entry name" value="sigma70-ECF"/>
    <property type="match status" value="1"/>
</dbReference>
<feature type="domain" description="RNA polymerase sigma factor 70 region 4 type 2" evidence="6">
    <location>
        <begin position="115"/>
        <end position="166"/>
    </location>
</feature>
<feature type="domain" description="RNA polymerase sigma-70 region 2" evidence="5">
    <location>
        <begin position="31"/>
        <end position="84"/>
    </location>
</feature>
<dbReference type="Proteomes" id="UP001500968">
    <property type="component" value="Unassembled WGS sequence"/>
</dbReference>
<dbReference type="EMBL" id="BAABCR010000014">
    <property type="protein sequence ID" value="GAA4030171.1"/>
    <property type="molecule type" value="Genomic_DNA"/>
</dbReference>
<organism evidence="7 8">
    <name type="scientific">Flavobacterium cheonhonense</name>
    <dbReference type="NCBI Taxonomy" id="706185"/>
    <lineage>
        <taxon>Bacteria</taxon>
        <taxon>Pseudomonadati</taxon>
        <taxon>Bacteroidota</taxon>
        <taxon>Flavobacteriia</taxon>
        <taxon>Flavobacteriales</taxon>
        <taxon>Flavobacteriaceae</taxon>
        <taxon>Flavobacterium</taxon>
    </lineage>
</organism>
<keyword evidence="2" id="KW-0805">Transcription regulation</keyword>
<evidence type="ECO:0000259" key="5">
    <source>
        <dbReference type="Pfam" id="PF04542"/>
    </source>
</evidence>
<dbReference type="InterPro" id="IPR014284">
    <property type="entry name" value="RNA_pol_sigma-70_dom"/>
</dbReference>
<dbReference type="Gene3D" id="1.10.10.10">
    <property type="entry name" value="Winged helix-like DNA-binding domain superfamily/Winged helix DNA-binding domain"/>
    <property type="match status" value="1"/>
</dbReference>
<keyword evidence="4" id="KW-0804">Transcription</keyword>
<dbReference type="Pfam" id="PF04542">
    <property type="entry name" value="Sigma70_r2"/>
    <property type="match status" value="1"/>
</dbReference>
<dbReference type="InterPro" id="IPR013324">
    <property type="entry name" value="RNA_pol_sigma_r3/r4-like"/>
</dbReference>
<evidence type="ECO:0000259" key="6">
    <source>
        <dbReference type="Pfam" id="PF08281"/>
    </source>
</evidence>
<dbReference type="PANTHER" id="PTHR43133:SF46">
    <property type="entry name" value="RNA POLYMERASE SIGMA-70 FACTOR ECF SUBFAMILY"/>
    <property type="match status" value="1"/>
</dbReference>
<comment type="caution">
    <text evidence="7">The sequence shown here is derived from an EMBL/GenBank/DDBJ whole genome shotgun (WGS) entry which is preliminary data.</text>
</comment>
<comment type="similarity">
    <text evidence="1">Belongs to the sigma-70 factor family. ECF subfamily.</text>
</comment>
<proteinExistence type="inferred from homology"/>
<dbReference type="PANTHER" id="PTHR43133">
    <property type="entry name" value="RNA POLYMERASE ECF-TYPE SIGMA FACTO"/>
    <property type="match status" value="1"/>
</dbReference>
<dbReference type="Gene3D" id="1.10.1740.10">
    <property type="match status" value="1"/>
</dbReference>
<evidence type="ECO:0000256" key="4">
    <source>
        <dbReference type="ARBA" id="ARBA00023163"/>
    </source>
</evidence>
<dbReference type="CDD" id="cd06171">
    <property type="entry name" value="Sigma70_r4"/>
    <property type="match status" value="1"/>
</dbReference>
<gene>
    <name evidence="7" type="ORF">GCM10022386_12560</name>
</gene>
<accession>A0ABP7TS32</accession>
<dbReference type="InterPro" id="IPR036388">
    <property type="entry name" value="WH-like_DNA-bd_sf"/>
</dbReference>
<dbReference type="InterPro" id="IPR013325">
    <property type="entry name" value="RNA_pol_sigma_r2"/>
</dbReference>
<dbReference type="SUPFAM" id="SSF88659">
    <property type="entry name" value="Sigma3 and sigma4 domains of RNA polymerase sigma factors"/>
    <property type="match status" value="1"/>
</dbReference>
<dbReference type="InterPro" id="IPR013249">
    <property type="entry name" value="RNA_pol_sigma70_r4_t2"/>
</dbReference>
<dbReference type="InterPro" id="IPR039425">
    <property type="entry name" value="RNA_pol_sigma-70-like"/>
</dbReference>
<keyword evidence="8" id="KW-1185">Reference proteome</keyword>
<protein>
    <submittedName>
        <fullName evidence="7">RNA polymerase sigma-70 factor</fullName>
    </submittedName>
</protein>
<reference evidence="8" key="1">
    <citation type="journal article" date="2019" name="Int. J. Syst. Evol. Microbiol.">
        <title>The Global Catalogue of Microorganisms (GCM) 10K type strain sequencing project: providing services to taxonomists for standard genome sequencing and annotation.</title>
        <authorList>
            <consortium name="The Broad Institute Genomics Platform"/>
            <consortium name="The Broad Institute Genome Sequencing Center for Infectious Disease"/>
            <person name="Wu L."/>
            <person name="Ma J."/>
        </authorList>
    </citation>
    <scope>NUCLEOTIDE SEQUENCE [LARGE SCALE GENOMIC DNA]</scope>
    <source>
        <strain evidence="8">JCM 17064</strain>
    </source>
</reference>
<dbReference type="SUPFAM" id="SSF88946">
    <property type="entry name" value="Sigma2 domain of RNA polymerase sigma factors"/>
    <property type="match status" value="1"/>
</dbReference>
<dbReference type="Pfam" id="PF08281">
    <property type="entry name" value="Sigma70_r4_2"/>
    <property type="match status" value="1"/>
</dbReference>
<name>A0ABP7TS32_9FLAO</name>
<evidence type="ECO:0000256" key="2">
    <source>
        <dbReference type="ARBA" id="ARBA00023015"/>
    </source>
</evidence>
<sequence>MKNENQKATLCSESVFRSVFDTNFKVLRNFLVYKFRGDIESAEDIAQNAFVKLWENCGILQPEQAKSFLYTTAIRLSLNTIKHNQVVTNFELQFQAKSAHKESPEFLMEASELKDQLEKAINELPEKQRTVFLMNRFDNQSYTEIAAALDLSVKAVEKRMHLALLSLRKVVKNV</sequence>
<evidence type="ECO:0000313" key="8">
    <source>
        <dbReference type="Proteomes" id="UP001500968"/>
    </source>
</evidence>